<organism evidence="2 3">
    <name type="scientific">Tritrichomonas musculus</name>
    <dbReference type="NCBI Taxonomy" id="1915356"/>
    <lineage>
        <taxon>Eukaryota</taxon>
        <taxon>Metamonada</taxon>
        <taxon>Parabasalia</taxon>
        <taxon>Tritrichomonadida</taxon>
        <taxon>Tritrichomonadidae</taxon>
        <taxon>Tritrichomonas</taxon>
    </lineage>
</organism>
<name>A0ABR2L1H7_9EUKA</name>
<feature type="compositionally biased region" description="Basic residues" evidence="1">
    <location>
        <begin position="896"/>
        <end position="906"/>
    </location>
</feature>
<sequence length="1234" mass="144129">MKAFKKYFDYVSLQNYIPLYAITTSNKTTVLITERDIQNFTEEHSKVKIINHISFFMIRKIERRQNHILINVDTTKAKKGYYNESNENNQFIFEFETNDASNFIIYLNRALYRILTTEELDAIAINEYQDLTSSSPILSSALNNDGLTALNNSGKTKEIQPFYIYSRFIEKVLLENLDYFSNSIESIVSKDSLKNLKKILKYQITKINVFKDFPDCQKYFQILINDIIPLCQNVIHLTFDTSSITTEGNDNDENSFIYFPYLIQLIQSSNNIKNITFLGELPSNINDFFTNLCKKRPNSLSTLSFKNCSLNQNLLKILKSSFISCIRLHNCTFDSNQSFYDFLQAKKLNLLKIKNSPEIEYLTNLNTFTNISVLSLCKCNIEISEFFSSLSNECRIQYLYLTGNKCEKEISNVIQIPQFDEIRLDHITWGGYFLSYLQLLLKTQTFIDVSHAIMNDDEWNNVFNYMNTNSNEACQLCKLLWNGNQVSKFFFSYLRKCCIHLDSLQVIDTIDQITEKDVLNDFTSLLKEGSKLACLSIGFSSQSSRSITGSQLKSILSALLSNMKQNNTKSFYFSVINTQSGDEGAEQLTSMFSNQKVCKVNFINFDGLRPKSYKKYNELSSSIMKYLSKASKNSGQECLIEYPKNDLKSLKSQSGLQPKEYKKLCHDFCFNLLPSKLNYLPCDFMYDRMILKPCLAKRSFVENDLSLVDSLEDMENENVNDNQKVNDYNSDDKRSTAKEQARKDEQQKTAIDNNSVDDEFTDNLTDEDIINAREELQNEEEEIEKEVAVDYADNEKPNENEKSDNNKETESESSKESPFDLSDNDKKENNNNQEEEEENIINKDENIINKDENNINKDENNINKDENNINKDENNINKDENNINKEEEEERNESFHRKRRRRKESKSKKIESESYKSQNREPDSASRKKIVKEKQISIEFEEEEEDFESNISAHSKSSVKLNSSSSLKKKEKIKEEEEEEDIENRSNHSKSRSPKNSPAKSFTPNRNNRKDRSEYSPQSRSRKTHRKSQQESSLMSFPLSSINSESFLFDNQNKSQVRRVKRLNEIEDDYYEFYDTNYSESDSDTFNLYKNRTNDQNQLNYTPKNKRKKALPQSAVIERSRKVDLLKDIVPKTVQQNRTRHHRHYHHTTDETEVTELELDRSRRSHHRHNSNRSSPTRQKKKNSSSFEPIEDQGSDIEFPEMDEITVKCQNRIWSSIDEKFSLDNIIHDIRANK</sequence>
<feature type="region of interest" description="Disordered" evidence="1">
    <location>
        <begin position="788"/>
        <end position="1037"/>
    </location>
</feature>
<accession>A0ABR2L1H7</accession>
<feature type="compositionally biased region" description="Basic and acidic residues" evidence="1">
    <location>
        <begin position="840"/>
        <end position="885"/>
    </location>
</feature>
<evidence type="ECO:0000256" key="1">
    <source>
        <dbReference type="SAM" id="MobiDB-lite"/>
    </source>
</evidence>
<feature type="compositionally biased region" description="Acidic residues" evidence="1">
    <location>
        <begin position="1189"/>
        <end position="1202"/>
    </location>
</feature>
<dbReference type="PANTHER" id="PTHR42264">
    <property type="entry name" value="EPHRIN_REC_LIKE DOMAIN-CONTAINING PROTEIN"/>
    <property type="match status" value="1"/>
</dbReference>
<feature type="compositionally biased region" description="Low complexity" evidence="1">
    <location>
        <begin position="955"/>
        <end position="966"/>
    </location>
</feature>
<feature type="region of interest" description="Disordered" evidence="1">
    <location>
        <begin position="716"/>
        <end position="766"/>
    </location>
</feature>
<feature type="compositionally biased region" description="Polar residues" evidence="1">
    <location>
        <begin position="719"/>
        <end position="728"/>
    </location>
</feature>
<feature type="compositionally biased region" description="Basic and acidic residues" evidence="1">
    <location>
        <begin position="788"/>
        <end position="829"/>
    </location>
</feature>
<feature type="compositionally biased region" description="Polar residues" evidence="1">
    <location>
        <begin position="1093"/>
        <end position="1103"/>
    </location>
</feature>
<evidence type="ECO:0000313" key="2">
    <source>
        <dbReference type="EMBL" id="KAK8897163.1"/>
    </source>
</evidence>
<feature type="compositionally biased region" description="Acidic residues" evidence="1">
    <location>
        <begin position="939"/>
        <end position="948"/>
    </location>
</feature>
<dbReference type="EMBL" id="JAPFFF010000002">
    <property type="protein sequence ID" value="KAK8897163.1"/>
    <property type="molecule type" value="Genomic_DNA"/>
</dbReference>
<reference evidence="2 3" key="1">
    <citation type="submission" date="2024-04" db="EMBL/GenBank/DDBJ databases">
        <title>Tritrichomonas musculus Genome.</title>
        <authorList>
            <person name="Alves-Ferreira E."/>
            <person name="Grigg M."/>
            <person name="Lorenzi H."/>
            <person name="Galac M."/>
        </authorList>
    </citation>
    <scope>NUCLEOTIDE SEQUENCE [LARGE SCALE GENOMIC DNA]</scope>
    <source>
        <strain evidence="2 3">EAF2021</strain>
    </source>
</reference>
<feature type="compositionally biased region" description="Basic and acidic residues" evidence="1">
    <location>
        <begin position="907"/>
        <end position="936"/>
    </location>
</feature>
<feature type="region of interest" description="Disordered" evidence="1">
    <location>
        <begin position="1093"/>
        <end position="1115"/>
    </location>
</feature>
<dbReference type="Proteomes" id="UP001470230">
    <property type="component" value="Unassembled WGS sequence"/>
</dbReference>
<gene>
    <name evidence="2" type="ORF">M9Y10_015097</name>
</gene>
<proteinExistence type="predicted"/>
<feature type="compositionally biased region" description="Acidic residues" evidence="1">
    <location>
        <begin position="755"/>
        <end position="766"/>
    </location>
</feature>
<keyword evidence="3" id="KW-1185">Reference proteome</keyword>
<comment type="caution">
    <text evidence="2">The sequence shown here is derived from an EMBL/GenBank/DDBJ whole genome shotgun (WGS) entry which is preliminary data.</text>
</comment>
<feature type="compositionally biased region" description="Basic and acidic residues" evidence="1">
    <location>
        <begin position="730"/>
        <end position="747"/>
    </location>
</feature>
<protein>
    <recommendedName>
        <fullName evidence="4">Leucine Rich Repeat family protein</fullName>
    </recommendedName>
</protein>
<dbReference type="SUPFAM" id="SSF52047">
    <property type="entry name" value="RNI-like"/>
    <property type="match status" value="1"/>
</dbReference>
<feature type="region of interest" description="Disordered" evidence="1">
    <location>
        <begin position="1129"/>
        <end position="1202"/>
    </location>
</feature>
<evidence type="ECO:0000313" key="3">
    <source>
        <dbReference type="Proteomes" id="UP001470230"/>
    </source>
</evidence>
<feature type="compositionally biased region" description="Polar residues" evidence="1">
    <location>
        <begin position="994"/>
        <end position="1006"/>
    </location>
</feature>
<evidence type="ECO:0008006" key="4">
    <source>
        <dbReference type="Google" id="ProtNLM"/>
    </source>
</evidence>
<dbReference type="PANTHER" id="PTHR42264:SF6">
    <property type="entry name" value="TRANSMEMBRANE PROTEIN"/>
    <property type="match status" value="1"/>
</dbReference>